<gene>
    <name evidence="8" type="ORF">FUA24_15210</name>
</gene>
<feature type="transmembrane region" description="Helical" evidence="7">
    <location>
        <begin position="557"/>
        <end position="577"/>
    </location>
</feature>
<reference evidence="8 9" key="1">
    <citation type="submission" date="2019-08" db="EMBL/GenBank/DDBJ databases">
        <title>Seonamhaeicola sediminis sp. nov., isolated from marine sediment.</title>
        <authorList>
            <person name="Cao W.R."/>
        </authorList>
    </citation>
    <scope>NUCLEOTIDE SEQUENCE [LARGE SCALE GENOMIC DNA]</scope>
    <source>
        <strain evidence="8 9">B011</strain>
    </source>
</reference>
<comment type="similarity">
    <text evidence="2 6">Belongs to the sodium:solute symporter (SSF) (TC 2.A.21) family.</text>
</comment>
<feature type="transmembrane region" description="Helical" evidence="7">
    <location>
        <begin position="407"/>
        <end position="425"/>
    </location>
</feature>
<comment type="subcellular location">
    <subcellularLocation>
        <location evidence="1">Membrane</location>
        <topology evidence="1">Multi-pass membrane protein</topology>
    </subcellularLocation>
</comment>
<dbReference type="PANTHER" id="PTHR11819:SF195">
    <property type="entry name" value="SODIUM_GLUCOSE COTRANSPORTER 4"/>
    <property type="match status" value="1"/>
</dbReference>
<feature type="transmembrane region" description="Helical" evidence="7">
    <location>
        <begin position="45"/>
        <end position="64"/>
    </location>
</feature>
<feature type="transmembrane region" description="Helical" evidence="7">
    <location>
        <begin position="152"/>
        <end position="174"/>
    </location>
</feature>
<sequence>MLLSKLDLIILFTYLIAIMIYGLWMSRSKNKNVSDYFLASKSLPWWIIGGSLIASNISAEQILGTNGSGYAIGLAIGGYELMSALTLIIVAKFMLPVFLDKGIFSIPQFLEERFDNRVRIIFSFILVILYVFVNISSIFYLGGLAISNLTGIPMLAGILGLVIYSASFSIFGGLKAVVWTDVIQAVVLLIGGLIAAGVALAALGEGNVLSGMANLYESIPEHFDMILGKSHPHYASVPGISVLVGGMWIANLYYWGANQFIIQRALAAKNIKEAQKGVASAALLKLLIPLIAVIPGMAAFALQADISTPDEAFPWVLSELVPIGIKGLVFAALVAAIGSSISSLVNSVSTISTLDLYKPIFNKNAKEKHLVKIGKITAAGALIIGMLTAPFLAILELDQAFQFIQEFSGFISPGIFVTIIFGLFWKGTSAKPALWVALLCVPLSVALFIFTELPFFYRMTISFVILSMLIVILSHFEKTNFNDNITEIKSGLLIAGVMLLISIPFSLRILIGDINLPQWIGIVVLFSNTSILFYIFKNKKVNPKAIKIDAQLFRTEPHFNIMSILVITILGCIYLCLG</sequence>
<dbReference type="NCBIfam" id="TIGR00813">
    <property type="entry name" value="sss"/>
    <property type="match status" value="1"/>
</dbReference>
<name>A0A5D0HUS0_9FLAO</name>
<feature type="transmembrane region" description="Helical" evidence="7">
    <location>
        <begin position="70"/>
        <end position="99"/>
    </location>
</feature>
<keyword evidence="5 7" id="KW-0472">Membrane</keyword>
<keyword evidence="3 7" id="KW-0812">Transmembrane</keyword>
<proteinExistence type="inferred from homology"/>
<keyword evidence="9" id="KW-1185">Reference proteome</keyword>
<feature type="transmembrane region" description="Helical" evidence="7">
    <location>
        <begin position="186"/>
        <end position="204"/>
    </location>
</feature>
<feature type="transmembrane region" description="Helical" evidence="7">
    <location>
        <begin position="323"/>
        <end position="345"/>
    </location>
</feature>
<comment type="caution">
    <text evidence="8">The sequence shown here is derived from an EMBL/GenBank/DDBJ whole genome shotgun (WGS) entry which is preliminary data.</text>
</comment>
<dbReference type="Gene3D" id="1.20.1730.10">
    <property type="entry name" value="Sodium/glucose cotransporter"/>
    <property type="match status" value="1"/>
</dbReference>
<feature type="transmembrane region" description="Helical" evidence="7">
    <location>
        <begin position="277"/>
        <end position="303"/>
    </location>
</feature>
<evidence type="ECO:0000256" key="3">
    <source>
        <dbReference type="ARBA" id="ARBA00022692"/>
    </source>
</evidence>
<dbReference type="Pfam" id="PF00474">
    <property type="entry name" value="SSF"/>
    <property type="match status" value="1"/>
</dbReference>
<accession>A0A5D0HUS0</accession>
<organism evidence="8 9">
    <name type="scientific">Seonamhaeicola marinus</name>
    <dbReference type="NCBI Taxonomy" id="1912246"/>
    <lineage>
        <taxon>Bacteria</taxon>
        <taxon>Pseudomonadati</taxon>
        <taxon>Bacteroidota</taxon>
        <taxon>Flavobacteriia</taxon>
        <taxon>Flavobacteriales</taxon>
        <taxon>Flavobacteriaceae</taxon>
    </lineage>
</organism>
<feature type="transmembrane region" description="Helical" evidence="7">
    <location>
        <begin position="6"/>
        <end position="24"/>
    </location>
</feature>
<feature type="transmembrane region" description="Helical" evidence="7">
    <location>
        <begin position="376"/>
        <end position="395"/>
    </location>
</feature>
<dbReference type="GO" id="GO:0005412">
    <property type="term" value="F:D-glucose:sodium symporter activity"/>
    <property type="evidence" value="ECO:0007669"/>
    <property type="project" value="TreeGrafter"/>
</dbReference>
<feature type="transmembrane region" description="Helical" evidence="7">
    <location>
        <begin position="488"/>
        <end position="510"/>
    </location>
</feature>
<dbReference type="Proteomes" id="UP000323930">
    <property type="component" value="Unassembled WGS sequence"/>
</dbReference>
<dbReference type="AlphaFoldDB" id="A0A5D0HUS0"/>
<dbReference type="PANTHER" id="PTHR11819">
    <property type="entry name" value="SOLUTE CARRIER FAMILY 5"/>
    <property type="match status" value="1"/>
</dbReference>
<feature type="transmembrane region" description="Helical" evidence="7">
    <location>
        <begin position="432"/>
        <end position="450"/>
    </location>
</feature>
<evidence type="ECO:0000256" key="4">
    <source>
        <dbReference type="ARBA" id="ARBA00022989"/>
    </source>
</evidence>
<feature type="transmembrane region" description="Helical" evidence="7">
    <location>
        <begin position="456"/>
        <end position="476"/>
    </location>
</feature>
<evidence type="ECO:0000313" key="9">
    <source>
        <dbReference type="Proteomes" id="UP000323930"/>
    </source>
</evidence>
<evidence type="ECO:0000256" key="7">
    <source>
        <dbReference type="SAM" id="Phobius"/>
    </source>
</evidence>
<feature type="transmembrane region" description="Helical" evidence="7">
    <location>
        <begin position="234"/>
        <end position="256"/>
    </location>
</feature>
<feature type="transmembrane region" description="Helical" evidence="7">
    <location>
        <begin position="516"/>
        <end position="536"/>
    </location>
</feature>
<evidence type="ECO:0000256" key="2">
    <source>
        <dbReference type="ARBA" id="ARBA00006434"/>
    </source>
</evidence>
<dbReference type="InterPro" id="IPR038377">
    <property type="entry name" value="Na/Glc_symporter_sf"/>
</dbReference>
<dbReference type="EMBL" id="VSDQ01000679">
    <property type="protein sequence ID" value="TYA74661.1"/>
    <property type="molecule type" value="Genomic_DNA"/>
</dbReference>
<dbReference type="InterPro" id="IPR001734">
    <property type="entry name" value="Na/solute_symporter"/>
</dbReference>
<keyword evidence="4 7" id="KW-1133">Transmembrane helix</keyword>
<evidence type="ECO:0000256" key="6">
    <source>
        <dbReference type="RuleBase" id="RU362091"/>
    </source>
</evidence>
<evidence type="ECO:0000256" key="5">
    <source>
        <dbReference type="ARBA" id="ARBA00023136"/>
    </source>
</evidence>
<feature type="transmembrane region" description="Helical" evidence="7">
    <location>
        <begin position="120"/>
        <end position="146"/>
    </location>
</feature>
<protein>
    <submittedName>
        <fullName evidence="8">Sodium/solute symporter</fullName>
    </submittedName>
</protein>
<dbReference type="PROSITE" id="PS50283">
    <property type="entry name" value="NA_SOLUT_SYMP_3"/>
    <property type="match status" value="1"/>
</dbReference>
<dbReference type="OrthoDB" id="9814523at2"/>
<evidence type="ECO:0000256" key="1">
    <source>
        <dbReference type="ARBA" id="ARBA00004141"/>
    </source>
</evidence>
<dbReference type="RefSeq" id="WP_148543817.1">
    <property type="nucleotide sequence ID" value="NZ_VSDQ01000679.1"/>
</dbReference>
<dbReference type="GO" id="GO:0005886">
    <property type="term" value="C:plasma membrane"/>
    <property type="evidence" value="ECO:0007669"/>
    <property type="project" value="TreeGrafter"/>
</dbReference>
<evidence type="ECO:0000313" key="8">
    <source>
        <dbReference type="EMBL" id="TYA74661.1"/>
    </source>
</evidence>